<protein>
    <recommendedName>
        <fullName evidence="5">DUF2637 domain-containing protein</fullName>
    </recommendedName>
</protein>
<keyword evidence="2" id="KW-0472">Membrane</keyword>
<keyword evidence="2" id="KW-1133">Transmembrane helix</keyword>
<evidence type="ECO:0000256" key="2">
    <source>
        <dbReference type="SAM" id="Phobius"/>
    </source>
</evidence>
<proteinExistence type="predicted"/>
<feature type="region of interest" description="Disordered" evidence="1">
    <location>
        <begin position="130"/>
        <end position="186"/>
    </location>
</feature>
<sequence length="255" mass="26179">MTPWYARTATTAGRPVVLSIALAMCAPGEYHLARLAGWSDPWALGMPASLSAYAGIASVVAATRPKGSRARISAVVGAVVAIILALAAQVIAHEIDRGHMVGNQAWLIGIISAVPPAVVGHLLHLAATPTGMATTSPNGPSRRPVPAPTSEQLTPVTAPALPPMPASPPAVPAPAPQQAAPAPQPTLIAYSDPRCTVIRALYNNGTRPGTAAMRQALIDAGYGQVSDGHIRGKLRPEVERLEPHLAPPLASVATP</sequence>
<evidence type="ECO:0000313" key="4">
    <source>
        <dbReference type="Proteomes" id="UP000319103"/>
    </source>
</evidence>
<organism evidence="3 4">
    <name type="scientific">Kitasatospora acidiphila</name>
    <dbReference type="NCBI Taxonomy" id="2567942"/>
    <lineage>
        <taxon>Bacteria</taxon>
        <taxon>Bacillati</taxon>
        <taxon>Actinomycetota</taxon>
        <taxon>Actinomycetes</taxon>
        <taxon>Kitasatosporales</taxon>
        <taxon>Streptomycetaceae</taxon>
        <taxon>Kitasatospora</taxon>
    </lineage>
</organism>
<name>A0A540WEU3_9ACTN</name>
<comment type="caution">
    <text evidence="3">The sequence shown here is derived from an EMBL/GenBank/DDBJ whole genome shotgun (WGS) entry which is preliminary data.</text>
</comment>
<reference evidence="3 4" key="1">
    <citation type="submission" date="2019-06" db="EMBL/GenBank/DDBJ databases">
        <title>Description of Kitasatospora acidophila sp. nov. isolated from pine grove soil, and reclassification of Streptomyces novaecaesareae to Kitasatospora novaeceasareae comb. nov.</title>
        <authorList>
            <person name="Kim M.J."/>
        </authorList>
    </citation>
    <scope>NUCLEOTIDE SEQUENCE [LARGE SCALE GENOMIC DNA]</scope>
    <source>
        <strain evidence="3 4">MMS16-CNU292</strain>
    </source>
</reference>
<accession>A0A540WEU3</accession>
<gene>
    <name evidence="3" type="ORF">E6W39_24305</name>
</gene>
<feature type="transmembrane region" description="Helical" evidence="2">
    <location>
        <begin position="42"/>
        <end position="62"/>
    </location>
</feature>
<dbReference type="OrthoDB" id="4163423at2"/>
<dbReference type="AlphaFoldDB" id="A0A540WEU3"/>
<evidence type="ECO:0000256" key="1">
    <source>
        <dbReference type="SAM" id="MobiDB-lite"/>
    </source>
</evidence>
<evidence type="ECO:0008006" key="5">
    <source>
        <dbReference type="Google" id="ProtNLM"/>
    </source>
</evidence>
<dbReference type="EMBL" id="VIGB01000003">
    <property type="protein sequence ID" value="TQF07541.1"/>
    <property type="molecule type" value="Genomic_DNA"/>
</dbReference>
<feature type="transmembrane region" description="Helical" evidence="2">
    <location>
        <begin position="74"/>
        <end position="92"/>
    </location>
</feature>
<keyword evidence="4" id="KW-1185">Reference proteome</keyword>
<keyword evidence="2" id="KW-0812">Transmembrane</keyword>
<feature type="transmembrane region" description="Helical" evidence="2">
    <location>
        <begin position="12"/>
        <end position="30"/>
    </location>
</feature>
<evidence type="ECO:0000313" key="3">
    <source>
        <dbReference type="EMBL" id="TQF07541.1"/>
    </source>
</evidence>
<feature type="transmembrane region" description="Helical" evidence="2">
    <location>
        <begin position="104"/>
        <end position="123"/>
    </location>
</feature>
<feature type="compositionally biased region" description="Pro residues" evidence="1">
    <location>
        <begin position="160"/>
        <end position="175"/>
    </location>
</feature>
<dbReference type="Proteomes" id="UP000319103">
    <property type="component" value="Unassembled WGS sequence"/>
</dbReference>